<evidence type="ECO:0000256" key="2">
    <source>
        <dbReference type="PROSITE-ProRule" id="PRU00335"/>
    </source>
</evidence>
<dbReference type="InterPro" id="IPR036271">
    <property type="entry name" value="Tet_transcr_reg_TetR-rel_C_sf"/>
</dbReference>
<dbReference type="InterPro" id="IPR009057">
    <property type="entry name" value="Homeodomain-like_sf"/>
</dbReference>
<dbReference type="PROSITE" id="PS01081">
    <property type="entry name" value="HTH_TETR_1"/>
    <property type="match status" value="1"/>
</dbReference>
<keyword evidence="1 2" id="KW-0238">DNA-binding</keyword>
<dbReference type="PANTHER" id="PTHR30055">
    <property type="entry name" value="HTH-TYPE TRANSCRIPTIONAL REGULATOR RUTR"/>
    <property type="match status" value="1"/>
</dbReference>
<dbReference type="PANTHER" id="PTHR30055:SF195">
    <property type="entry name" value="FATTY ACID METABOLISM REGULATOR PROTEIN"/>
    <property type="match status" value="1"/>
</dbReference>
<dbReference type="EMBL" id="CP001087">
    <property type="protein sequence ID" value="ACN16633.1"/>
    <property type="molecule type" value="Genomic_DNA"/>
</dbReference>
<dbReference type="GO" id="GO:0000976">
    <property type="term" value="F:transcription cis-regulatory region binding"/>
    <property type="evidence" value="ECO:0007669"/>
    <property type="project" value="TreeGrafter"/>
</dbReference>
<evidence type="ECO:0000313" key="4">
    <source>
        <dbReference type="EMBL" id="ACN16633.1"/>
    </source>
</evidence>
<dbReference type="InterPro" id="IPR023772">
    <property type="entry name" value="DNA-bd_HTH_TetR-type_CS"/>
</dbReference>
<dbReference type="InterPro" id="IPR050109">
    <property type="entry name" value="HTH-type_TetR-like_transc_reg"/>
</dbReference>
<dbReference type="SUPFAM" id="SSF48498">
    <property type="entry name" value="Tetracyclin repressor-like, C-terminal domain"/>
    <property type="match status" value="1"/>
</dbReference>
<accession>C0Q9C8</accession>
<dbReference type="AlphaFoldDB" id="C0Q9C8"/>
<dbReference type="PRINTS" id="PR00455">
    <property type="entry name" value="HTHTETR"/>
</dbReference>
<dbReference type="Proteomes" id="UP000000442">
    <property type="component" value="Chromosome"/>
</dbReference>
<evidence type="ECO:0000259" key="3">
    <source>
        <dbReference type="PROSITE" id="PS50977"/>
    </source>
</evidence>
<dbReference type="HOGENOM" id="CLU_069356_12_2_7"/>
<dbReference type="STRING" id="177437.HRM2_35680"/>
<evidence type="ECO:0000256" key="1">
    <source>
        <dbReference type="ARBA" id="ARBA00023125"/>
    </source>
</evidence>
<dbReference type="InterPro" id="IPR013570">
    <property type="entry name" value="Tscrpt_reg_YsiA_C"/>
</dbReference>
<feature type="domain" description="HTH tetR-type" evidence="3">
    <location>
        <begin position="9"/>
        <end position="69"/>
    </location>
</feature>
<keyword evidence="5" id="KW-1185">Reference proteome</keyword>
<evidence type="ECO:0000313" key="5">
    <source>
        <dbReference type="Proteomes" id="UP000000442"/>
    </source>
</evidence>
<reference evidence="4 5" key="1">
    <citation type="journal article" date="2009" name="Environ. Microbiol.">
        <title>Genome sequence of Desulfobacterium autotrophicum HRM2, a marine sulfate reducer oxidizing organic carbon completely to carbon dioxide.</title>
        <authorList>
            <person name="Strittmatter A.W."/>
            <person name="Liesegang H."/>
            <person name="Rabus R."/>
            <person name="Decker I."/>
            <person name="Amann J."/>
            <person name="Andres S."/>
            <person name="Henne A."/>
            <person name="Fricke W.F."/>
            <person name="Martinez-Arias R."/>
            <person name="Bartels D."/>
            <person name="Goesmann A."/>
            <person name="Krause L."/>
            <person name="Puehler A."/>
            <person name="Klenk H.P."/>
            <person name="Richter M."/>
            <person name="Schuler M."/>
            <person name="Gloeckner F.O."/>
            <person name="Meyerdierks A."/>
            <person name="Gottschalk G."/>
            <person name="Amann R."/>
        </authorList>
    </citation>
    <scope>NUCLEOTIDE SEQUENCE [LARGE SCALE GENOMIC DNA]</scope>
    <source>
        <strain evidence="5">ATCC 43914 / DSM 3382 / HRM2</strain>
    </source>
</reference>
<dbReference type="GO" id="GO:0003700">
    <property type="term" value="F:DNA-binding transcription factor activity"/>
    <property type="evidence" value="ECO:0007669"/>
    <property type="project" value="TreeGrafter"/>
</dbReference>
<dbReference type="eggNOG" id="COG1309">
    <property type="taxonomic scope" value="Bacteria"/>
</dbReference>
<dbReference type="Gene3D" id="1.10.357.10">
    <property type="entry name" value="Tetracycline Repressor, domain 2"/>
    <property type="match status" value="1"/>
</dbReference>
<organism evidence="4 5">
    <name type="scientific">Desulforapulum autotrophicum (strain ATCC 43914 / DSM 3382 / VKM B-1955 / HRM2)</name>
    <name type="common">Desulfobacterium autotrophicum</name>
    <dbReference type="NCBI Taxonomy" id="177437"/>
    <lineage>
        <taxon>Bacteria</taxon>
        <taxon>Pseudomonadati</taxon>
        <taxon>Thermodesulfobacteriota</taxon>
        <taxon>Desulfobacteria</taxon>
        <taxon>Desulfobacterales</taxon>
        <taxon>Desulfobacteraceae</taxon>
        <taxon>Desulforapulum</taxon>
    </lineage>
</organism>
<gene>
    <name evidence="4" type="ordered locus">HRM2_35680</name>
</gene>
<sequence length="197" mass="22540">MQKEKKERPDKYYSILNAAGTVFARLGLHKATISQIAQESGVADGTIYLYFKNKNDILYQFMSFKSDIFFEAMRRAVEGNDSADVKLRNLILCHLTEFQQDRDMAIVFQSEVRYRRDIASQIKDISKIYLDLLTEIIEQGQNEGVLRHDLFMGLVKRFVLGAVEGVINTWVAADGKYDLVSMADPLVELYLNGIKAR</sequence>
<dbReference type="Pfam" id="PF08359">
    <property type="entry name" value="TetR_C_4"/>
    <property type="match status" value="1"/>
</dbReference>
<dbReference type="RefSeq" id="WP_015905383.1">
    <property type="nucleotide sequence ID" value="NC_012108.1"/>
</dbReference>
<proteinExistence type="predicted"/>
<dbReference type="InterPro" id="IPR001647">
    <property type="entry name" value="HTH_TetR"/>
</dbReference>
<dbReference type="OrthoDB" id="9809994at2"/>
<dbReference type="PROSITE" id="PS50977">
    <property type="entry name" value="HTH_TETR_2"/>
    <property type="match status" value="1"/>
</dbReference>
<dbReference type="Pfam" id="PF00440">
    <property type="entry name" value="TetR_N"/>
    <property type="match status" value="1"/>
</dbReference>
<dbReference type="Gene3D" id="1.10.10.60">
    <property type="entry name" value="Homeodomain-like"/>
    <property type="match status" value="1"/>
</dbReference>
<protein>
    <submittedName>
        <fullName evidence="4">HTH-type transcriptional regulator (TetR family protein)</fullName>
    </submittedName>
</protein>
<dbReference type="SUPFAM" id="SSF46689">
    <property type="entry name" value="Homeodomain-like"/>
    <property type="match status" value="1"/>
</dbReference>
<name>C0Q9C8_DESAH</name>
<feature type="DNA-binding region" description="H-T-H motif" evidence="2">
    <location>
        <begin position="32"/>
        <end position="51"/>
    </location>
</feature>
<dbReference type="KEGG" id="dat:HRM2_35680"/>